<evidence type="ECO:0000256" key="4">
    <source>
        <dbReference type="ARBA" id="ARBA00022723"/>
    </source>
</evidence>
<dbReference type="GO" id="GO:0046872">
    <property type="term" value="F:metal ion binding"/>
    <property type="evidence" value="ECO:0007669"/>
    <property type="project" value="UniProtKB-KW"/>
</dbReference>
<dbReference type="Pfam" id="PF02730">
    <property type="entry name" value="AFOR_N"/>
    <property type="match status" value="1"/>
</dbReference>
<gene>
    <name evidence="10" type="ORF">SAMN05660330_04274</name>
</gene>
<dbReference type="STRING" id="91360.SAMN05660330_04274"/>
<dbReference type="Gene3D" id="3.60.9.10">
    <property type="entry name" value="Aldehyde ferredoxin oxidoreductase, N-terminal domain"/>
    <property type="match status" value="1"/>
</dbReference>
<dbReference type="Pfam" id="PF01314">
    <property type="entry name" value="AFOR_C"/>
    <property type="match status" value="1"/>
</dbReference>
<name>A0A1H0VWM6_9BACT</name>
<dbReference type="InterPro" id="IPR013984">
    <property type="entry name" value="Ald_Fedxn_OxRdtase_dom2"/>
</dbReference>
<keyword evidence="11" id="KW-1185">Reference proteome</keyword>
<sequence>MNGYAGFLLRVDLSSGVCTKESLDKDTLRKFVGGAGYAADLLYKEIGPGIDPLGPENKIVFATSPLSENPVTGGGSVILCFKSPLTNGWGETRCGSDFGPNLRRAGFDFVVIEGKSDGPVFLEIINGTALLRDATDIVGKDVYEKTDWAEARLPAEIKNKSVMTIGQAGEHRVLFASVMSRDRAAGRCGGGAVMGSKNLLAIAVCGDLKIKKADQTAYQKAVKEALSTVKSNELCAGLNEFGTVGDLAANDQDGDWPTKNWRSNSWGNGAKLFDHFQESNLVHPSQCYKGCPIGCGRICEVKDGPYKTPVHEGGEYESLTVFTSYTVNDDMDLAVYCDYLCNKWGIDTISAGAMIAFLMDCSEHGLLTDIDTEGLDLRWENSSIMPQLLEKIAFRDGIGDLLANGVKRAAERIGNGAQKLAIHVKGLEGPAHDPRSGKLLGIAYGTANRGMCHIHPLEGMAYDRGKLDWGMGHYGARNPKILDRWDEAGKGKDCAILQNGMILPDILSTCKFMSYAGITPEHWANILQASTGWDVDGYELVRLGERVVNLQRLFNIREGFSREDDMLPDRLLAGPEFGPYEGNQDCVISNYEALLDEYYIARGWDIKTGTPSREKLSELELADYQ</sequence>
<proteinExistence type="inferred from homology"/>
<evidence type="ECO:0000256" key="2">
    <source>
        <dbReference type="ARBA" id="ARBA00011032"/>
    </source>
</evidence>
<feature type="domain" description="Aldehyde ferredoxin oxidoreductase N-terminal" evidence="9">
    <location>
        <begin position="4"/>
        <end position="208"/>
    </location>
</feature>
<evidence type="ECO:0000313" key="10">
    <source>
        <dbReference type="EMBL" id="SDP82608.1"/>
    </source>
</evidence>
<evidence type="ECO:0000256" key="3">
    <source>
        <dbReference type="ARBA" id="ARBA00022485"/>
    </source>
</evidence>
<dbReference type="PANTHER" id="PTHR30038:SF7">
    <property type="entry name" value="TUNGSTEN-CONTAINING GLYCERALDEHYDE-3-PHOSPHATE:FERREDOXIN OXIDOREDUCTASE"/>
    <property type="match status" value="1"/>
</dbReference>
<dbReference type="SUPFAM" id="SSF48310">
    <property type="entry name" value="Aldehyde ferredoxin oxidoreductase, C-terminal domains"/>
    <property type="match status" value="1"/>
</dbReference>
<dbReference type="RefSeq" id="WP_092226180.1">
    <property type="nucleotide sequence ID" value="NZ_FNJI01000070.1"/>
</dbReference>
<dbReference type="InterPro" id="IPR001203">
    <property type="entry name" value="OxRdtase_Ald_Fedxn_C"/>
</dbReference>
<evidence type="ECO:0000256" key="1">
    <source>
        <dbReference type="ARBA" id="ARBA00001966"/>
    </source>
</evidence>
<keyword evidence="4" id="KW-0479">Metal-binding</keyword>
<dbReference type="SMART" id="SM00790">
    <property type="entry name" value="AFOR_N"/>
    <property type="match status" value="1"/>
</dbReference>
<dbReference type="AlphaFoldDB" id="A0A1H0VWM6"/>
<dbReference type="SUPFAM" id="SSF56228">
    <property type="entry name" value="Aldehyde ferredoxin oxidoreductase, N-terminal domain"/>
    <property type="match status" value="1"/>
</dbReference>
<evidence type="ECO:0000313" key="11">
    <source>
        <dbReference type="Proteomes" id="UP000199073"/>
    </source>
</evidence>
<protein>
    <submittedName>
        <fullName evidence="10">Aldehyde:ferredoxin oxidoreductase</fullName>
    </submittedName>
</protein>
<dbReference type="InterPro" id="IPR013985">
    <property type="entry name" value="Ald_Fedxn_OxRdtase_dom3"/>
</dbReference>
<dbReference type="OrthoDB" id="9763894at2"/>
<organism evidence="10 11">
    <name type="scientific">Desulforhopalus singaporensis</name>
    <dbReference type="NCBI Taxonomy" id="91360"/>
    <lineage>
        <taxon>Bacteria</taxon>
        <taxon>Pseudomonadati</taxon>
        <taxon>Thermodesulfobacteriota</taxon>
        <taxon>Desulfobulbia</taxon>
        <taxon>Desulfobulbales</taxon>
        <taxon>Desulfocapsaceae</taxon>
        <taxon>Desulforhopalus</taxon>
    </lineage>
</organism>
<comment type="similarity">
    <text evidence="2">Belongs to the AOR/FOR family.</text>
</comment>
<keyword evidence="7" id="KW-0411">Iron-sulfur</keyword>
<dbReference type="PANTHER" id="PTHR30038">
    <property type="entry name" value="ALDEHYDE FERREDOXIN OXIDOREDUCTASE"/>
    <property type="match status" value="1"/>
</dbReference>
<accession>A0A1H0VWM6</accession>
<dbReference type="InterPro" id="IPR036021">
    <property type="entry name" value="Tungsten_al_ferr_oxy-like_C"/>
</dbReference>
<dbReference type="InterPro" id="IPR036503">
    <property type="entry name" value="Ald_Fedxn_OxRdtase_N_sf"/>
</dbReference>
<evidence type="ECO:0000256" key="7">
    <source>
        <dbReference type="ARBA" id="ARBA00023014"/>
    </source>
</evidence>
<evidence type="ECO:0000256" key="6">
    <source>
        <dbReference type="ARBA" id="ARBA00023004"/>
    </source>
</evidence>
<evidence type="ECO:0000259" key="9">
    <source>
        <dbReference type="SMART" id="SM00790"/>
    </source>
</evidence>
<keyword evidence="6" id="KW-0408">Iron</keyword>
<dbReference type="Proteomes" id="UP000199073">
    <property type="component" value="Unassembled WGS sequence"/>
</dbReference>
<comment type="cofactor">
    <cofactor evidence="1">
        <name>[4Fe-4S] cluster</name>
        <dbReference type="ChEBI" id="CHEBI:49883"/>
    </cofactor>
</comment>
<dbReference type="InterPro" id="IPR013983">
    <property type="entry name" value="Ald_Fedxn_OxRdtase_N"/>
</dbReference>
<dbReference type="GO" id="GO:0016625">
    <property type="term" value="F:oxidoreductase activity, acting on the aldehyde or oxo group of donors, iron-sulfur protein as acceptor"/>
    <property type="evidence" value="ECO:0007669"/>
    <property type="project" value="InterPro"/>
</dbReference>
<reference evidence="10 11" key="1">
    <citation type="submission" date="2016-10" db="EMBL/GenBank/DDBJ databases">
        <authorList>
            <person name="de Groot N.N."/>
        </authorList>
    </citation>
    <scope>NUCLEOTIDE SEQUENCE [LARGE SCALE GENOMIC DNA]</scope>
    <source>
        <strain evidence="10 11">DSM 12130</strain>
    </source>
</reference>
<dbReference type="EMBL" id="FNJI01000070">
    <property type="protein sequence ID" value="SDP82608.1"/>
    <property type="molecule type" value="Genomic_DNA"/>
</dbReference>
<evidence type="ECO:0000256" key="8">
    <source>
        <dbReference type="ARBA" id="ARBA00049934"/>
    </source>
</evidence>
<evidence type="ECO:0000256" key="5">
    <source>
        <dbReference type="ARBA" id="ARBA00023002"/>
    </source>
</evidence>
<comment type="cofactor">
    <cofactor evidence="8">
        <name>tungstopterin</name>
        <dbReference type="ChEBI" id="CHEBI:30402"/>
    </cofactor>
</comment>
<keyword evidence="3" id="KW-0004">4Fe-4S</keyword>
<dbReference type="Gene3D" id="1.10.599.10">
    <property type="entry name" value="Aldehyde Ferredoxin Oxidoreductase Protein, subunit A, domain 3"/>
    <property type="match status" value="1"/>
</dbReference>
<keyword evidence="5" id="KW-0560">Oxidoreductase</keyword>
<dbReference type="Gene3D" id="1.10.569.10">
    <property type="entry name" value="Aldehyde Ferredoxin Oxidoreductase Protein, subunit A, domain 2"/>
    <property type="match status" value="1"/>
</dbReference>
<dbReference type="GO" id="GO:0009055">
    <property type="term" value="F:electron transfer activity"/>
    <property type="evidence" value="ECO:0007669"/>
    <property type="project" value="InterPro"/>
</dbReference>
<dbReference type="GO" id="GO:0051539">
    <property type="term" value="F:4 iron, 4 sulfur cluster binding"/>
    <property type="evidence" value="ECO:0007669"/>
    <property type="project" value="UniProtKB-KW"/>
</dbReference>
<dbReference type="InterPro" id="IPR051919">
    <property type="entry name" value="W-dependent_AOR"/>
</dbReference>